<keyword evidence="4" id="KW-0548">Nucleotidyltransferase</keyword>
<organism evidence="10 11">
    <name type="scientific">Herbiconiux daphne</name>
    <dbReference type="NCBI Taxonomy" id="2970914"/>
    <lineage>
        <taxon>Bacteria</taxon>
        <taxon>Bacillati</taxon>
        <taxon>Actinomycetota</taxon>
        <taxon>Actinomycetes</taxon>
        <taxon>Micrococcales</taxon>
        <taxon>Microbacteriaceae</taxon>
        <taxon>Herbiconiux</taxon>
    </lineage>
</organism>
<dbReference type="InterPro" id="IPR043502">
    <property type="entry name" value="DNA/RNA_pol_sf"/>
</dbReference>
<dbReference type="Gene3D" id="3.90.1600.10">
    <property type="entry name" value="Palm domain of DNA polymerase"/>
    <property type="match status" value="1"/>
</dbReference>
<evidence type="ECO:0000256" key="3">
    <source>
        <dbReference type="ARBA" id="ARBA00022679"/>
    </source>
</evidence>
<gene>
    <name evidence="10" type="ORF">N1032_25655</name>
</gene>
<feature type="non-terminal residue" evidence="10">
    <location>
        <position position="1"/>
    </location>
</feature>
<evidence type="ECO:0000256" key="5">
    <source>
        <dbReference type="ARBA" id="ARBA00022705"/>
    </source>
</evidence>
<keyword evidence="5" id="KW-0235">DNA replication</keyword>
<keyword evidence="6" id="KW-0239">DNA-directed DNA polymerase</keyword>
<dbReference type="RefSeq" id="WP_259543429.1">
    <property type="nucleotide sequence ID" value="NZ_JANLCJ010000428.1"/>
</dbReference>
<feature type="domain" description="DNA-directed DNA polymerase family B mitochondria/virus" evidence="9">
    <location>
        <begin position="2"/>
        <end position="219"/>
    </location>
</feature>
<evidence type="ECO:0000256" key="1">
    <source>
        <dbReference type="ARBA" id="ARBA00005755"/>
    </source>
</evidence>
<evidence type="ECO:0000259" key="9">
    <source>
        <dbReference type="Pfam" id="PF03175"/>
    </source>
</evidence>
<evidence type="ECO:0000256" key="7">
    <source>
        <dbReference type="ARBA" id="ARBA00023125"/>
    </source>
</evidence>
<keyword evidence="7" id="KW-0238">DNA-binding</keyword>
<evidence type="ECO:0000256" key="2">
    <source>
        <dbReference type="ARBA" id="ARBA00012417"/>
    </source>
</evidence>
<accession>A0ABT2HB35</accession>
<feature type="non-terminal residue" evidence="10">
    <location>
        <position position="226"/>
    </location>
</feature>
<name>A0ABT2HB35_9MICO</name>
<dbReference type="InterPro" id="IPR004868">
    <property type="entry name" value="DNA-dir_DNA_pol_B_mt/vir"/>
</dbReference>
<dbReference type="Proteomes" id="UP001165586">
    <property type="component" value="Unassembled WGS sequence"/>
</dbReference>
<dbReference type="SUPFAM" id="SSF56672">
    <property type="entry name" value="DNA/RNA polymerases"/>
    <property type="match status" value="1"/>
</dbReference>
<dbReference type="Pfam" id="PF03175">
    <property type="entry name" value="DNA_pol_B_2"/>
    <property type="match status" value="1"/>
</dbReference>
<reference evidence="10" key="1">
    <citation type="submission" date="2022-08" db="EMBL/GenBank/DDBJ databases">
        <authorList>
            <person name="Deng Y."/>
            <person name="Han X.-F."/>
            <person name="Zhang Y.-Q."/>
        </authorList>
    </citation>
    <scope>NUCLEOTIDE SEQUENCE</scope>
    <source>
        <strain evidence="10">CPCC 203386</strain>
    </source>
</reference>
<dbReference type="InterPro" id="IPR023211">
    <property type="entry name" value="DNA_pol_palm_dom_sf"/>
</dbReference>
<evidence type="ECO:0000256" key="6">
    <source>
        <dbReference type="ARBA" id="ARBA00022932"/>
    </source>
</evidence>
<evidence type="ECO:0000313" key="10">
    <source>
        <dbReference type="EMBL" id="MCS5737117.1"/>
    </source>
</evidence>
<keyword evidence="11" id="KW-1185">Reference proteome</keyword>
<comment type="similarity">
    <text evidence="1">Belongs to the DNA polymerase type-B family.</text>
</comment>
<comment type="catalytic activity">
    <reaction evidence="8">
        <text>DNA(n) + a 2'-deoxyribonucleoside 5'-triphosphate = DNA(n+1) + diphosphate</text>
        <dbReference type="Rhea" id="RHEA:22508"/>
        <dbReference type="Rhea" id="RHEA-COMP:17339"/>
        <dbReference type="Rhea" id="RHEA-COMP:17340"/>
        <dbReference type="ChEBI" id="CHEBI:33019"/>
        <dbReference type="ChEBI" id="CHEBI:61560"/>
        <dbReference type="ChEBI" id="CHEBI:173112"/>
        <dbReference type="EC" id="2.7.7.7"/>
    </reaction>
</comment>
<dbReference type="EC" id="2.7.7.7" evidence="2"/>
<evidence type="ECO:0000313" key="11">
    <source>
        <dbReference type="Proteomes" id="UP001165586"/>
    </source>
</evidence>
<proteinExistence type="inferred from homology"/>
<sequence>GYCENDIVIITAYIDEQISQYGSICKIPATNTGRVREKMRDNCLMKSKGVPDRNQFNRYRGIMEQLTMTPEVYLQANQTFMGGFTHANANHAGKTLHNVSSVDFTSSYPSVMLSEKFPMSRFKPIEINTAAELEKACSQYAVMMDITFHNIVASIPQECYLSASKCRDGKKVTENNGRVALAEEITISITEIDFDIIRKCYRWDSMEVSNAMYAHKNYLPKPIIET</sequence>
<dbReference type="EMBL" id="JANLCJ010000428">
    <property type="protein sequence ID" value="MCS5737117.1"/>
    <property type="molecule type" value="Genomic_DNA"/>
</dbReference>
<evidence type="ECO:0000256" key="8">
    <source>
        <dbReference type="ARBA" id="ARBA00049244"/>
    </source>
</evidence>
<evidence type="ECO:0000256" key="4">
    <source>
        <dbReference type="ARBA" id="ARBA00022695"/>
    </source>
</evidence>
<comment type="caution">
    <text evidence="10">The sequence shown here is derived from an EMBL/GenBank/DDBJ whole genome shotgun (WGS) entry which is preliminary data.</text>
</comment>
<protein>
    <recommendedName>
        <fullName evidence="2">DNA-directed DNA polymerase</fullName>
        <ecNumber evidence="2">2.7.7.7</ecNumber>
    </recommendedName>
</protein>
<keyword evidence="3" id="KW-0808">Transferase</keyword>